<evidence type="ECO:0000256" key="13">
    <source>
        <dbReference type="SAM" id="Phobius"/>
    </source>
</evidence>
<dbReference type="EMBL" id="MG193433">
    <property type="protein sequence ID" value="AXS65723.1"/>
    <property type="molecule type" value="Genomic_DNA"/>
</dbReference>
<dbReference type="GO" id="GO:0015078">
    <property type="term" value="F:proton transmembrane transporter activity"/>
    <property type="evidence" value="ECO:0007669"/>
    <property type="project" value="InterPro"/>
</dbReference>
<geneLocation type="mitochondrion" evidence="14"/>
<keyword evidence="9 12" id="KW-0406">Ion transport</keyword>
<comment type="subunit">
    <text evidence="3">F-type ATPases have 2 components, CF(1) - the catalytic core - and CF(0) - the membrane proton channel.</text>
</comment>
<evidence type="ECO:0000256" key="2">
    <source>
        <dbReference type="ARBA" id="ARBA00008892"/>
    </source>
</evidence>
<evidence type="ECO:0000256" key="8">
    <source>
        <dbReference type="ARBA" id="ARBA00022989"/>
    </source>
</evidence>
<evidence type="ECO:0000256" key="5">
    <source>
        <dbReference type="ARBA" id="ARBA00022547"/>
    </source>
</evidence>
<dbReference type="GO" id="GO:0045259">
    <property type="term" value="C:proton-transporting ATP synthase complex"/>
    <property type="evidence" value="ECO:0007669"/>
    <property type="project" value="UniProtKB-KW"/>
</dbReference>
<organism evidence="14">
    <name type="scientific">Cucujoidea sp. 23 KM-2017</name>
    <dbReference type="NCBI Taxonomy" id="2219360"/>
    <lineage>
        <taxon>Eukaryota</taxon>
        <taxon>Metazoa</taxon>
        <taxon>Ecdysozoa</taxon>
        <taxon>Arthropoda</taxon>
        <taxon>Hexapoda</taxon>
        <taxon>Insecta</taxon>
        <taxon>Pterygota</taxon>
        <taxon>Neoptera</taxon>
        <taxon>Endopterygota</taxon>
        <taxon>Coleoptera</taxon>
        <taxon>Polyphaga</taxon>
        <taxon>Cucujiformia</taxon>
    </lineage>
</organism>
<evidence type="ECO:0000256" key="12">
    <source>
        <dbReference type="RuleBase" id="RU003661"/>
    </source>
</evidence>
<dbReference type="GO" id="GO:0015986">
    <property type="term" value="P:proton motive force-driven ATP synthesis"/>
    <property type="evidence" value="ECO:0007669"/>
    <property type="project" value="InterPro"/>
</dbReference>
<keyword evidence="10 12" id="KW-0496">Mitochondrion</keyword>
<keyword evidence="5 12" id="KW-0138">CF(0)</keyword>
<keyword evidence="4 12" id="KW-0813">Transport</keyword>
<dbReference type="Pfam" id="PF00895">
    <property type="entry name" value="ATP-synt_8"/>
    <property type="match status" value="1"/>
</dbReference>
<evidence type="ECO:0000256" key="10">
    <source>
        <dbReference type="ARBA" id="ARBA00023128"/>
    </source>
</evidence>
<protein>
    <recommendedName>
        <fullName evidence="12">ATP synthase complex subunit 8</fullName>
    </recommendedName>
</protein>
<evidence type="ECO:0000256" key="4">
    <source>
        <dbReference type="ARBA" id="ARBA00022448"/>
    </source>
</evidence>
<evidence type="ECO:0000256" key="7">
    <source>
        <dbReference type="ARBA" id="ARBA00022781"/>
    </source>
</evidence>
<dbReference type="InterPro" id="IPR001421">
    <property type="entry name" value="ATP8_metazoa"/>
</dbReference>
<evidence type="ECO:0000256" key="9">
    <source>
        <dbReference type="ARBA" id="ARBA00023065"/>
    </source>
</evidence>
<evidence type="ECO:0000256" key="11">
    <source>
        <dbReference type="ARBA" id="ARBA00023136"/>
    </source>
</evidence>
<sequence>MPQMAPLNWLSLFIFFTVIFLIVNSLNYFMFLYTIKNNNFKKNSPKLNWKW</sequence>
<evidence type="ECO:0000313" key="14">
    <source>
        <dbReference type="EMBL" id="AXS65723.1"/>
    </source>
</evidence>
<dbReference type="AlphaFoldDB" id="A0A346RI26"/>
<feature type="transmembrane region" description="Helical" evidence="13">
    <location>
        <begin position="12"/>
        <end position="35"/>
    </location>
</feature>
<comment type="subcellular location">
    <subcellularLocation>
        <location evidence="1 12">Mitochondrion membrane</location>
        <topology evidence="1 12">Single-pass membrane protein</topology>
    </subcellularLocation>
</comment>
<evidence type="ECO:0000256" key="3">
    <source>
        <dbReference type="ARBA" id="ARBA00011291"/>
    </source>
</evidence>
<comment type="similarity">
    <text evidence="2 12">Belongs to the ATPase protein 8 family.</text>
</comment>
<name>A0A346RI26_9CUCU</name>
<keyword evidence="8 13" id="KW-1133">Transmembrane helix</keyword>
<evidence type="ECO:0000256" key="6">
    <source>
        <dbReference type="ARBA" id="ARBA00022692"/>
    </source>
</evidence>
<keyword evidence="11 13" id="KW-0472">Membrane</keyword>
<keyword evidence="6 12" id="KW-0812">Transmembrane</keyword>
<gene>
    <name evidence="14" type="primary">atp8</name>
</gene>
<accession>A0A346RI26</accession>
<evidence type="ECO:0000256" key="1">
    <source>
        <dbReference type="ARBA" id="ARBA00004304"/>
    </source>
</evidence>
<keyword evidence="7 12" id="KW-0375">Hydrogen ion transport</keyword>
<reference evidence="14" key="1">
    <citation type="journal article" date="2018" name="J. ISSAAS">
        <title>The contribution of mitochondrial metagenomics to large-scale data mining and phylogenetic analysis of Coleoptera.</title>
        <authorList>
            <person name="Miller K."/>
            <person name="Linard B."/>
            <person name="Motyka M."/>
            <person name="Bocek M."/>
            <person name="Vogler A.P."/>
        </authorList>
    </citation>
    <scope>NUCLEOTIDE SEQUENCE</scope>
</reference>
<dbReference type="GO" id="GO:0031966">
    <property type="term" value="C:mitochondrial membrane"/>
    <property type="evidence" value="ECO:0007669"/>
    <property type="project" value="UniProtKB-SubCell"/>
</dbReference>
<proteinExistence type="inferred from homology"/>